<comment type="catalytic activity">
    <reaction evidence="1">
        <text>inosine + phosphate = alpha-D-ribose 1-phosphate + hypoxanthine</text>
        <dbReference type="Rhea" id="RHEA:27646"/>
        <dbReference type="ChEBI" id="CHEBI:17368"/>
        <dbReference type="ChEBI" id="CHEBI:17596"/>
        <dbReference type="ChEBI" id="CHEBI:43474"/>
        <dbReference type="ChEBI" id="CHEBI:57720"/>
        <dbReference type="EC" id="2.4.2.1"/>
    </reaction>
    <physiologicalReaction direction="left-to-right" evidence="1">
        <dbReference type="Rhea" id="RHEA:27647"/>
    </physiologicalReaction>
</comment>
<sequence>KPVWLEQVHGKDVLKLTGEPYVSKRADASYSNTPGTVCAVMTADCLPVLFCNRAGTEVAAAHAGWRGLCSGVLEETVSC</sequence>
<protein>
    <submittedName>
        <fullName evidence="10">Laccase protein</fullName>
    </submittedName>
</protein>
<evidence type="ECO:0000256" key="9">
    <source>
        <dbReference type="ARBA" id="ARBA00049893"/>
    </source>
</evidence>
<evidence type="ECO:0000256" key="6">
    <source>
        <dbReference type="ARBA" id="ARBA00022833"/>
    </source>
</evidence>
<comment type="catalytic activity">
    <reaction evidence="7">
        <text>adenosine + H2O + H(+) = inosine + NH4(+)</text>
        <dbReference type="Rhea" id="RHEA:24408"/>
        <dbReference type="ChEBI" id="CHEBI:15377"/>
        <dbReference type="ChEBI" id="CHEBI:15378"/>
        <dbReference type="ChEBI" id="CHEBI:16335"/>
        <dbReference type="ChEBI" id="CHEBI:17596"/>
        <dbReference type="ChEBI" id="CHEBI:28938"/>
        <dbReference type="EC" id="3.5.4.4"/>
    </reaction>
    <physiologicalReaction direction="left-to-right" evidence="7">
        <dbReference type="Rhea" id="RHEA:24409"/>
    </physiologicalReaction>
</comment>
<proteinExistence type="inferred from homology"/>
<gene>
    <name evidence="10" type="ORF">Q604_UNBC01321G0001</name>
</gene>
<dbReference type="EMBL" id="AZMM01001321">
    <property type="protein sequence ID" value="ETJ44682.1"/>
    <property type="molecule type" value="Genomic_DNA"/>
</dbReference>
<evidence type="ECO:0000256" key="5">
    <source>
        <dbReference type="ARBA" id="ARBA00022801"/>
    </source>
</evidence>
<comment type="catalytic activity">
    <reaction evidence="9">
        <text>S-methyl-5'-thioadenosine + phosphate = 5-(methylsulfanyl)-alpha-D-ribose 1-phosphate + adenine</text>
        <dbReference type="Rhea" id="RHEA:11852"/>
        <dbReference type="ChEBI" id="CHEBI:16708"/>
        <dbReference type="ChEBI" id="CHEBI:17509"/>
        <dbReference type="ChEBI" id="CHEBI:43474"/>
        <dbReference type="ChEBI" id="CHEBI:58533"/>
        <dbReference type="EC" id="2.4.2.28"/>
    </reaction>
    <physiologicalReaction direction="left-to-right" evidence="9">
        <dbReference type="Rhea" id="RHEA:11853"/>
    </physiologicalReaction>
</comment>
<dbReference type="InterPro" id="IPR038371">
    <property type="entry name" value="Cu_polyphenol_OxRdtase_sf"/>
</dbReference>
<evidence type="ECO:0000256" key="3">
    <source>
        <dbReference type="ARBA" id="ARBA00022679"/>
    </source>
</evidence>
<dbReference type="GO" id="GO:0017061">
    <property type="term" value="F:S-methyl-5-thioadenosine phosphorylase activity"/>
    <property type="evidence" value="ECO:0007669"/>
    <property type="project" value="UniProtKB-EC"/>
</dbReference>
<evidence type="ECO:0000256" key="2">
    <source>
        <dbReference type="ARBA" id="ARBA00007353"/>
    </source>
</evidence>
<comment type="catalytic activity">
    <reaction evidence="8">
        <text>adenosine + phosphate = alpha-D-ribose 1-phosphate + adenine</text>
        <dbReference type="Rhea" id="RHEA:27642"/>
        <dbReference type="ChEBI" id="CHEBI:16335"/>
        <dbReference type="ChEBI" id="CHEBI:16708"/>
        <dbReference type="ChEBI" id="CHEBI:43474"/>
        <dbReference type="ChEBI" id="CHEBI:57720"/>
        <dbReference type="EC" id="2.4.2.1"/>
    </reaction>
    <physiologicalReaction direction="left-to-right" evidence="8">
        <dbReference type="Rhea" id="RHEA:27643"/>
    </physiologicalReaction>
</comment>
<accession>W1YQC5</accession>
<evidence type="ECO:0000256" key="1">
    <source>
        <dbReference type="ARBA" id="ARBA00000553"/>
    </source>
</evidence>
<dbReference type="PANTHER" id="PTHR30616">
    <property type="entry name" value="UNCHARACTERIZED PROTEIN YFIH"/>
    <property type="match status" value="1"/>
</dbReference>
<feature type="non-terminal residue" evidence="10">
    <location>
        <position position="79"/>
    </location>
</feature>
<dbReference type="Pfam" id="PF02578">
    <property type="entry name" value="Cu-oxidase_4"/>
    <property type="match status" value="1"/>
</dbReference>
<dbReference type="GO" id="GO:0005507">
    <property type="term" value="F:copper ion binding"/>
    <property type="evidence" value="ECO:0007669"/>
    <property type="project" value="TreeGrafter"/>
</dbReference>
<dbReference type="InterPro" id="IPR011324">
    <property type="entry name" value="Cytotoxic_necrot_fac-like_cat"/>
</dbReference>
<dbReference type="AlphaFoldDB" id="W1YQC5"/>
<keyword evidence="6" id="KW-0862">Zinc</keyword>
<comment type="similarity">
    <text evidence="2">Belongs to the purine nucleoside phosphorylase YfiH/LACC1 family.</text>
</comment>
<comment type="caution">
    <text evidence="10">The sequence shown here is derived from an EMBL/GenBank/DDBJ whole genome shotgun (WGS) entry which is preliminary data.</text>
</comment>
<dbReference type="Gene3D" id="3.60.140.10">
    <property type="entry name" value="CNF1/YfiH-like putative cysteine hydrolases"/>
    <property type="match status" value="1"/>
</dbReference>
<evidence type="ECO:0000256" key="4">
    <source>
        <dbReference type="ARBA" id="ARBA00022723"/>
    </source>
</evidence>
<dbReference type="GO" id="GO:0016787">
    <property type="term" value="F:hydrolase activity"/>
    <property type="evidence" value="ECO:0007669"/>
    <property type="project" value="UniProtKB-KW"/>
</dbReference>
<name>W1YQC5_9ZZZZ</name>
<keyword evidence="5" id="KW-0378">Hydrolase</keyword>
<reference evidence="10" key="1">
    <citation type="submission" date="2013-12" db="EMBL/GenBank/DDBJ databases">
        <title>A Varibaculum cambriense genome reconstructed from a premature infant gut community with otherwise low bacterial novelty that shifts toward anaerobic metabolism during the third week of life.</title>
        <authorList>
            <person name="Brown C.T."/>
            <person name="Sharon I."/>
            <person name="Thomas B.C."/>
            <person name="Castelle C.J."/>
            <person name="Morowitz M.J."/>
            <person name="Banfield J.F."/>
        </authorList>
    </citation>
    <scope>NUCLEOTIDE SEQUENCE</scope>
</reference>
<evidence type="ECO:0000256" key="7">
    <source>
        <dbReference type="ARBA" id="ARBA00047989"/>
    </source>
</evidence>
<dbReference type="InterPro" id="IPR003730">
    <property type="entry name" value="Cu_polyphenol_OxRdtase"/>
</dbReference>
<keyword evidence="4" id="KW-0479">Metal-binding</keyword>
<evidence type="ECO:0000256" key="8">
    <source>
        <dbReference type="ARBA" id="ARBA00048968"/>
    </source>
</evidence>
<dbReference type="PANTHER" id="PTHR30616:SF2">
    <property type="entry name" value="PURINE NUCLEOSIDE PHOSPHORYLASE LACC1"/>
    <property type="match status" value="1"/>
</dbReference>
<keyword evidence="3" id="KW-0808">Transferase</keyword>
<dbReference type="SUPFAM" id="SSF64438">
    <property type="entry name" value="CNF1/YfiH-like putative cysteine hydrolases"/>
    <property type="match status" value="1"/>
</dbReference>
<dbReference type="CDD" id="cd16833">
    <property type="entry name" value="YfiH"/>
    <property type="match status" value="1"/>
</dbReference>
<evidence type="ECO:0000313" key="10">
    <source>
        <dbReference type="EMBL" id="ETJ44682.1"/>
    </source>
</evidence>
<feature type="non-terminal residue" evidence="10">
    <location>
        <position position="1"/>
    </location>
</feature>
<organism evidence="10">
    <name type="scientific">human gut metagenome</name>
    <dbReference type="NCBI Taxonomy" id="408170"/>
    <lineage>
        <taxon>unclassified sequences</taxon>
        <taxon>metagenomes</taxon>
        <taxon>organismal metagenomes</taxon>
    </lineage>
</organism>